<dbReference type="NCBIfam" id="NF004392">
    <property type="entry name" value="PRK05751.1-3"/>
    <property type="match status" value="1"/>
</dbReference>
<dbReference type="Proteomes" id="UP000033220">
    <property type="component" value="Chromosome DSM 122"/>
</dbReference>
<evidence type="ECO:0000256" key="3">
    <source>
        <dbReference type="ARBA" id="ARBA00022927"/>
    </source>
</evidence>
<evidence type="ECO:0000256" key="5">
    <source>
        <dbReference type="ARBA" id="ARBA00023186"/>
    </source>
</evidence>
<dbReference type="InterPro" id="IPR035958">
    <property type="entry name" value="SecB-like_sf"/>
</dbReference>
<reference evidence="7 8" key="1">
    <citation type="submission" date="2012-02" db="EMBL/GenBank/DDBJ databases">
        <title>Shotgun genome sequence of Phaeospirillum photometricum DSM 122.</title>
        <authorList>
            <person name="Duquesne K."/>
            <person name="Sturgis J."/>
        </authorList>
    </citation>
    <scope>NUCLEOTIDE SEQUENCE [LARGE SCALE GENOMIC DNA]</scope>
    <source>
        <strain evidence="8">DSM122</strain>
    </source>
</reference>
<evidence type="ECO:0000313" key="7">
    <source>
        <dbReference type="EMBL" id="CCG09142.1"/>
    </source>
</evidence>
<sequence>MSQDPQASGADTPPLIINGQYIKDLSFEVPNAPMIFTRLDKTPEVSINIDVNATSVGEKAFEVVLHFQVESRFPDLVAFVAELKYGAVVTLTLPEEHLRPMLLIEVPRLLFPFARGILSDATRDGGFPPLMIQPLDFTALYRQRYMAEAGNA</sequence>
<dbReference type="PRINTS" id="PR01594">
    <property type="entry name" value="SECBCHAPRONE"/>
</dbReference>
<dbReference type="AlphaFoldDB" id="H6SMK7"/>
<evidence type="ECO:0000256" key="2">
    <source>
        <dbReference type="ARBA" id="ARBA00022448"/>
    </source>
</evidence>
<dbReference type="OrthoDB" id="9795145at2"/>
<dbReference type="Gene3D" id="3.10.420.10">
    <property type="entry name" value="SecB-like"/>
    <property type="match status" value="1"/>
</dbReference>
<accession>H6SMK7</accession>
<evidence type="ECO:0000313" key="8">
    <source>
        <dbReference type="Proteomes" id="UP000033220"/>
    </source>
</evidence>
<protein>
    <recommendedName>
        <fullName evidence="6">Protein-export protein SecB</fullName>
    </recommendedName>
</protein>
<dbReference type="eggNOG" id="COG1952">
    <property type="taxonomic scope" value="Bacteria"/>
</dbReference>
<dbReference type="GO" id="GO:0015031">
    <property type="term" value="P:protein transport"/>
    <property type="evidence" value="ECO:0007669"/>
    <property type="project" value="UniProtKB-UniRule"/>
</dbReference>
<proteinExistence type="inferred from homology"/>
<dbReference type="HOGENOM" id="CLU_111574_0_0_5"/>
<name>H6SMK7_PARPM</name>
<comment type="function">
    <text evidence="6">One of the proteins required for the normal export of preproteins out of the cell cytoplasm. It is a molecular chaperone that binds to a subset of precursor proteins, maintaining them in a translocation-competent state. It also specifically binds to its receptor SecA.</text>
</comment>
<dbReference type="GO" id="GO:0005737">
    <property type="term" value="C:cytoplasm"/>
    <property type="evidence" value="ECO:0007669"/>
    <property type="project" value="UniProtKB-SubCell"/>
</dbReference>
<keyword evidence="4 6" id="KW-0811">Translocation</keyword>
<comment type="subcellular location">
    <subcellularLocation>
        <location evidence="6">Cytoplasm</location>
    </subcellularLocation>
</comment>
<comment type="subunit">
    <text evidence="6">Homotetramer, a dimer of dimers. One homotetramer interacts with 1 SecA dimer.</text>
</comment>
<dbReference type="GO" id="GO:0051262">
    <property type="term" value="P:protein tetramerization"/>
    <property type="evidence" value="ECO:0007669"/>
    <property type="project" value="InterPro"/>
</dbReference>
<evidence type="ECO:0000256" key="6">
    <source>
        <dbReference type="HAMAP-Rule" id="MF_00821"/>
    </source>
</evidence>
<dbReference type="GO" id="GO:0006457">
    <property type="term" value="P:protein folding"/>
    <property type="evidence" value="ECO:0007669"/>
    <property type="project" value="UniProtKB-UniRule"/>
</dbReference>
<keyword evidence="2 6" id="KW-0813">Transport</keyword>
<dbReference type="KEGG" id="rpm:RSPPHO_02516"/>
<dbReference type="RefSeq" id="WP_014415773.1">
    <property type="nucleotide sequence ID" value="NC_017059.1"/>
</dbReference>
<evidence type="ECO:0000256" key="4">
    <source>
        <dbReference type="ARBA" id="ARBA00023010"/>
    </source>
</evidence>
<dbReference type="GO" id="GO:0051082">
    <property type="term" value="F:unfolded protein binding"/>
    <property type="evidence" value="ECO:0007669"/>
    <property type="project" value="InterPro"/>
</dbReference>
<dbReference type="EMBL" id="HE663493">
    <property type="protein sequence ID" value="CCG09142.1"/>
    <property type="molecule type" value="Genomic_DNA"/>
</dbReference>
<dbReference type="PANTHER" id="PTHR36918:SF1">
    <property type="entry name" value="PROTEIN-EXPORT PROTEIN SECB"/>
    <property type="match status" value="1"/>
</dbReference>
<organism evidence="7 8">
    <name type="scientific">Pararhodospirillum photometricum DSM 122</name>
    <dbReference type="NCBI Taxonomy" id="1150469"/>
    <lineage>
        <taxon>Bacteria</taxon>
        <taxon>Pseudomonadati</taxon>
        <taxon>Pseudomonadota</taxon>
        <taxon>Alphaproteobacteria</taxon>
        <taxon>Rhodospirillales</taxon>
        <taxon>Rhodospirillaceae</taxon>
        <taxon>Pararhodospirillum</taxon>
    </lineage>
</organism>
<dbReference type="InterPro" id="IPR003708">
    <property type="entry name" value="SecB"/>
</dbReference>
<dbReference type="NCBIfam" id="TIGR00809">
    <property type="entry name" value="secB"/>
    <property type="match status" value="1"/>
</dbReference>
<dbReference type="SUPFAM" id="SSF54611">
    <property type="entry name" value="SecB-like"/>
    <property type="match status" value="1"/>
</dbReference>
<keyword evidence="5 6" id="KW-0143">Chaperone</keyword>
<dbReference type="PANTHER" id="PTHR36918">
    <property type="match status" value="1"/>
</dbReference>
<keyword evidence="6" id="KW-0963">Cytoplasm</keyword>
<comment type="similarity">
    <text evidence="1 6">Belongs to the SecB family.</text>
</comment>
<dbReference type="STRING" id="1150469.RSPPHO_02516"/>
<keyword evidence="8" id="KW-1185">Reference proteome</keyword>
<dbReference type="Pfam" id="PF02556">
    <property type="entry name" value="SecB"/>
    <property type="match status" value="1"/>
</dbReference>
<gene>
    <name evidence="6 7" type="primary">secB</name>
    <name evidence="7" type="ORF">RSPPHO_02516</name>
</gene>
<dbReference type="PATRIC" id="fig|1150469.3.peg.2861"/>
<keyword evidence="3 6" id="KW-0653">Protein transport</keyword>
<evidence type="ECO:0000256" key="1">
    <source>
        <dbReference type="ARBA" id="ARBA00009990"/>
    </source>
</evidence>
<dbReference type="HAMAP" id="MF_00821">
    <property type="entry name" value="SecB"/>
    <property type="match status" value="1"/>
</dbReference>